<dbReference type="GO" id="GO:0003677">
    <property type="term" value="F:DNA binding"/>
    <property type="evidence" value="ECO:0007669"/>
    <property type="project" value="UniProtKB-UniRule"/>
</dbReference>
<reference evidence="4 5" key="2">
    <citation type="submission" date="2018-06" db="EMBL/GenBank/DDBJ databases">
        <title>Sequencing of bacterial isolates from soil warming experiment in Harvard Forest, Massachusetts, USA.</title>
        <authorList>
            <person name="Deangelis K.PhD."/>
        </authorList>
    </citation>
    <scope>NUCLEOTIDE SEQUENCE [LARGE SCALE GENOMIC DNA]</scope>
    <source>
        <strain evidence="4 5">GAS496</strain>
    </source>
</reference>
<sequence>MVAQTRTPRSTWIDVGLKALSAGGPGAVRVELLAKDLDVTRGGFYWHFPSRQAFLDEMLDTWERRSTEEVLERVEQEGGDARDKVRRAGMLTFSNELLPIDLAVRDWARRDASVAKRLRRVDNSRMEYLRLLIGEFIDDPEDVEARGMLAFALAIGSHFIAADHNGSSRKQVLKRATHRLLE</sequence>
<dbReference type="Gene3D" id="1.10.357.10">
    <property type="entry name" value="Tetracycline Repressor, domain 2"/>
    <property type="match status" value="1"/>
</dbReference>
<dbReference type="RefSeq" id="WP_110315462.1">
    <property type="nucleotide sequence ID" value="NZ_QJJU01000003.1"/>
</dbReference>
<evidence type="ECO:0000256" key="1">
    <source>
        <dbReference type="ARBA" id="ARBA00023125"/>
    </source>
</evidence>
<gene>
    <name evidence="4" type="ORF">C8E89_103346</name>
</gene>
<reference evidence="5" key="1">
    <citation type="submission" date="2018-05" db="EMBL/GenBank/DDBJ databases">
        <authorList>
            <person name="Deangelis K."/>
            <person name="Huntemann M."/>
            <person name="Clum A."/>
            <person name="Pillay M."/>
            <person name="Palaniappan K."/>
            <person name="Varghese N."/>
            <person name="Mikhailova N."/>
            <person name="Stamatis D."/>
            <person name="Reddy T."/>
            <person name="Daum C."/>
            <person name="Shapiro N."/>
            <person name="Ivanova N."/>
            <person name="Kyrpides N."/>
            <person name="Woyke T."/>
        </authorList>
    </citation>
    <scope>NUCLEOTIDE SEQUENCE [LARGE SCALE GENOMIC DNA]</scope>
    <source>
        <strain evidence="5">GAS496</strain>
    </source>
</reference>
<dbReference type="SUPFAM" id="SSF46689">
    <property type="entry name" value="Homeodomain-like"/>
    <property type="match status" value="1"/>
</dbReference>
<evidence type="ECO:0000256" key="2">
    <source>
        <dbReference type="PROSITE-ProRule" id="PRU00335"/>
    </source>
</evidence>
<comment type="caution">
    <text evidence="4">The sequence shown here is derived from an EMBL/GenBank/DDBJ whole genome shotgun (WGS) entry which is preliminary data.</text>
</comment>
<dbReference type="PROSITE" id="PS50977">
    <property type="entry name" value="HTH_TETR_2"/>
    <property type="match status" value="1"/>
</dbReference>
<evidence type="ECO:0000313" key="4">
    <source>
        <dbReference type="EMBL" id="PXX11257.1"/>
    </source>
</evidence>
<accession>A0A318HKR6</accession>
<evidence type="ECO:0000313" key="5">
    <source>
        <dbReference type="Proteomes" id="UP000247781"/>
    </source>
</evidence>
<dbReference type="InterPro" id="IPR001647">
    <property type="entry name" value="HTH_TetR"/>
</dbReference>
<keyword evidence="1 2" id="KW-0238">DNA-binding</keyword>
<dbReference type="OrthoDB" id="3218408at2"/>
<evidence type="ECO:0000259" key="3">
    <source>
        <dbReference type="PROSITE" id="PS50977"/>
    </source>
</evidence>
<organism evidence="4 5">
    <name type="scientific">Mycolicibacterium moriokaense</name>
    <dbReference type="NCBI Taxonomy" id="39691"/>
    <lineage>
        <taxon>Bacteria</taxon>
        <taxon>Bacillati</taxon>
        <taxon>Actinomycetota</taxon>
        <taxon>Actinomycetes</taxon>
        <taxon>Mycobacteriales</taxon>
        <taxon>Mycobacteriaceae</taxon>
        <taxon>Mycolicibacterium</taxon>
    </lineage>
</organism>
<feature type="domain" description="HTH tetR-type" evidence="3">
    <location>
        <begin position="6"/>
        <end position="66"/>
    </location>
</feature>
<name>A0A318HKR6_9MYCO</name>
<dbReference type="AlphaFoldDB" id="A0A318HKR6"/>
<dbReference type="InterPro" id="IPR009057">
    <property type="entry name" value="Homeodomain-like_sf"/>
</dbReference>
<dbReference type="Pfam" id="PF00440">
    <property type="entry name" value="TetR_N"/>
    <property type="match status" value="1"/>
</dbReference>
<protein>
    <submittedName>
        <fullName evidence="4">TetR family transcriptional regulator</fullName>
    </submittedName>
</protein>
<feature type="DNA-binding region" description="H-T-H motif" evidence="2">
    <location>
        <begin position="29"/>
        <end position="48"/>
    </location>
</feature>
<keyword evidence="5" id="KW-1185">Reference proteome</keyword>
<proteinExistence type="predicted"/>
<dbReference type="EMBL" id="QJJU01000003">
    <property type="protein sequence ID" value="PXX11257.1"/>
    <property type="molecule type" value="Genomic_DNA"/>
</dbReference>
<dbReference type="Proteomes" id="UP000247781">
    <property type="component" value="Unassembled WGS sequence"/>
</dbReference>